<comment type="similarity">
    <text evidence="2 9">Belongs to the zinc-containing alcohol dehydrogenase family.</text>
</comment>
<dbReference type="RefSeq" id="WP_044636482.1">
    <property type="nucleotide sequence ID" value="NZ_CP010341.1"/>
</dbReference>
<dbReference type="AlphaFoldDB" id="A0A0B7NZC5"/>
<dbReference type="GO" id="GO:0005737">
    <property type="term" value="C:cytoplasm"/>
    <property type="evidence" value="ECO:0007669"/>
    <property type="project" value="TreeGrafter"/>
</dbReference>
<dbReference type="Pfam" id="PF00107">
    <property type="entry name" value="ADH_zinc_N"/>
    <property type="match status" value="1"/>
</dbReference>
<dbReference type="Gene3D" id="3.90.180.10">
    <property type="entry name" value="Medium-chain alcohol dehydrogenases, catalytic domain"/>
    <property type="match status" value="1"/>
</dbReference>
<organism evidence="11">
    <name type="scientific">Propionibacterium freudenreichii subsp. freudenreichii</name>
    <dbReference type="NCBI Taxonomy" id="66712"/>
    <lineage>
        <taxon>Bacteria</taxon>
        <taxon>Bacillati</taxon>
        <taxon>Actinomycetota</taxon>
        <taxon>Actinomycetes</taxon>
        <taxon>Propionibacteriales</taxon>
        <taxon>Propionibacteriaceae</taxon>
        <taxon>Propionibacterium</taxon>
    </lineage>
</organism>
<dbReference type="SMART" id="SM00829">
    <property type="entry name" value="PKS_ER"/>
    <property type="match status" value="1"/>
</dbReference>
<keyword evidence="4 9" id="KW-0479">Metal-binding</keyword>
<keyword evidence="6 11" id="KW-0560">Oxidoreductase</keyword>
<dbReference type="EMBL" id="LM676394">
    <property type="protein sequence ID" value="CEP26173.1"/>
    <property type="molecule type" value="Genomic_DNA"/>
</dbReference>
<comment type="cofactor">
    <cofactor evidence="1 9">
        <name>Zn(2+)</name>
        <dbReference type="ChEBI" id="CHEBI:29105"/>
    </cofactor>
</comment>
<dbReference type="InterPro" id="IPR020843">
    <property type="entry name" value="ER"/>
</dbReference>
<dbReference type="GO" id="GO:0004022">
    <property type="term" value="F:alcohol dehydrogenase (NAD+) activity"/>
    <property type="evidence" value="ECO:0007669"/>
    <property type="project" value="UniProtKB-EC"/>
</dbReference>
<evidence type="ECO:0000256" key="5">
    <source>
        <dbReference type="ARBA" id="ARBA00022833"/>
    </source>
</evidence>
<comment type="catalytic activity">
    <reaction evidence="7">
        <text>a secondary alcohol + NAD(+) = a ketone + NADH + H(+)</text>
        <dbReference type="Rhea" id="RHEA:10740"/>
        <dbReference type="ChEBI" id="CHEBI:15378"/>
        <dbReference type="ChEBI" id="CHEBI:17087"/>
        <dbReference type="ChEBI" id="CHEBI:35681"/>
        <dbReference type="ChEBI" id="CHEBI:57540"/>
        <dbReference type="ChEBI" id="CHEBI:57945"/>
        <dbReference type="EC" id="1.1.1.1"/>
    </reaction>
</comment>
<sequence length="339" mass="35920">MTTMFANELDHTAPITTHPVNWRETAKPSAGPGQILMKVVACGVCRSNLHMIEGDWLPDVPSISPIVPGHEVTGRVVELGEGVTNFAVGDPVGVTPLWKTCGVCEFCTSGREMLCHHREITGETVNGGYAEYMVATADYAYRIPEGLDLIDAAPLFCPGITAFGAVEKLDVGPGDTVAIFGPGGVGHMAIQFAALTGAEVVAVGRTPEHLKVALEVGATRAVNSTDSDELASLTDAMDAVITFADSDVVTAQAFEALKWGGTLVNAVPLHFKEFPFNKGQIIKGTILANHAGMERVLELAAAGKVHTITQRFPMDQADKALQLLAEGKLASRAVLYNEE</sequence>
<evidence type="ECO:0000259" key="10">
    <source>
        <dbReference type="SMART" id="SM00829"/>
    </source>
</evidence>
<evidence type="ECO:0000313" key="11">
    <source>
        <dbReference type="EMBL" id="CEP26173.1"/>
    </source>
</evidence>
<keyword evidence="5 9" id="KW-0862">Zinc</keyword>
<comment type="catalytic activity">
    <reaction evidence="8">
        <text>a primary alcohol + NAD(+) = an aldehyde + NADH + H(+)</text>
        <dbReference type="Rhea" id="RHEA:10736"/>
        <dbReference type="ChEBI" id="CHEBI:15378"/>
        <dbReference type="ChEBI" id="CHEBI:15734"/>
        <dbReference type="ChEBI" id="CHEBI:17478"/>
        <dbReference type="ChEBI" id="CHEBI:57540"/>
        <dbReference type="ChEBI" id="CHEBI:57945"/>
        <dbReference type="EC" id="1.1.1.1"/>
    </reaction>
</comment>
<evidence type="ECO:0000256" key="1">
    <source>
        <dbReference type="ARBA" id="ARBA00001947"/>
    </source>
</evidence>
<dbReference type="PROSITE" id="PS00059">
    <property type="entry name" value="ADH_ZINC"/>
    <property type="match status" value="1"/>
</dbReference>
<dbReference type="SUPFAM" id="SSF50129">
    <property type="entry name" value="GroES-like"/>
    <property type="match status" value="1"/>
</dbReference>
<dbReference type="InterPro" id="IPR036291">
    <property type="entry name" value="NAD(P)-bd_dom_sf"/>
</dbReference>
<evidence type="ECO:0000256" key="4">
    <source>
        <dbReference type="ARBA" id="ARBA00022723"/>
    </source>
</evidence>
<dbReference type="PATRIC" id="fig|66712.6.peg.2283"/>
<dbReference type="SUPFAM" id="SSF51735">
    <property type="entry name" value="NAD(P)-binding Rossmann-fold domains"/>
    <property type="match status" value="1"/>
</dbReference>
<gene>
    <name evidence="11" type="primary">adhT</name>
    <name evidence="11" type="ORF">PFCIRM138_05170</name>
</gene>
<dbReference type="GO" id="GO:0008270">
    <property type="term" value="F:zinc ion binding"/>
    <property type="evidence" value="ECO:0007669"/>
    <property type="project" value="InterPro"/>
</dbReference>
<evidence type="ECO:0000256" key="7">
    <source>
        <dbReference type="ARBA" id="ARBA00049164"/>
    </source>
</evidence>
<dbReference type="InterPro" id="IPR011032">
    <property type="entry name" value="GroES-like_sf"/>
</dbReference>
<name>A0A0B7NZC5_PROFF</name>
<dbReference type="EC" id="1.1.1.1" evidence="3"/>
<protein>
    <recommendedName>
        <fullName evidence="3">alcohol dehydrogenase</fullName>
        <ecNumber evidence="3">1.1.1.1</ecNumber>
    </recommendedName>
</protein>
<dbReference type="Pfam" id="PF08240">
    <property type="entry name" value="ADH_N"/>
    <property type="match status" value="1"/>
</dbReference>
<feature type="domain" description="Enoyl reductase (ER)" evidence="10">
    <location>
        <begin position="16"/>
        <end position="335"/>
    </location>
</feature>
<dbReference type="GeneID" id="61223160"/>
<evidence type="ECO:0000256" key="6">
    <source>
        <dbReference type="ARBA" id="ARBA00023002"/>
    </source>
</evidence>
<evidence type="ECO:0000256" key="9">
    <source>
        <dbReference type="RuleBase" id="RU361277"/>
    </source>
</evidence>
<evidence type="ECO:0000256" key="2">
    <source>
        <dbReference type="ARBA" id="ARBA00008072"/>
    </source>
</evidence>
<dbReference type="KEGG" id="pfre:RM25_2232"/>
<dbReference type="Gene3D" id="3.40.50.720">
    <property type="entry name" value="NAD(P)-binding Rossmann-like Domain"/>
    <property type="match status" value="1"/>
</dbReference>
<accession>A0A0B7NZC5</accession>
<proteinExistence type="inferred from homology"/>
<dbReference type="InterPro" id="IPR013154">
    <property type="entry name" value="ADH-like_N"/>
</dbReference>
<dbReference type="PANTHER" id="PTHR42940:SF8">
    <property type="entry name" value="VACUOLAR PROTEIN SORTING-ASSOCIATED PROTEIN 11"/>
    <property type="match status" value="1"/>
</dbReference>
<dbReference type="InterPro" id="IPR002328">
    <property type="entry name" value="ADH_Zn_CS"/>
</dbReference>
<reference evidence="11" key="1">
    <citation type="submission" date="2014-08" db="EMBL/GenBank/DDBJ databases">
        <authorList>
            <person name="Falentin Helene"/>
        </authorList>
    </citation>
    <scope>NUCLEOTIDE SEQUENCE</scope>
</reference>
<evidence type="ECO:0000256" key="3">
    <source>
        <dbReference type="ARBA" id="ARBA00013190"/>
    </source>
</evidence>
<evidence type="ECO:0000256" key="8">
    <source>
        <dbReference type="ARBA" id="ARBA00049243"/>
    </source>
</evidence>
<dbReference type="PANTHER" id="PTHR42940">
    <property type="entry name" value="ALCOHOL DEHYDROGENASE 1-RELATED"/>
    <property type="match status" value="1"/>
</dbReference>
<dbReference type="InterPro" id="IPR013149">
    <property type="entry name" value="ADH-like_C"/>
</dbReference>